<dbReference type="Proteomes" id="UP000595254">
    <property type="component" value="Chromosome"/>
</dbReference>
<dbReference type="InterPro" id="IPR036108">
    <property type="entry name" value="4pyrrol_syn_uPrphyn_synt_sf"/>
</dbReference>
<evidence type="ECO:0000256" key="8">
    <source>
        <dbReference type="ARBA" id="ARBA00048617"/>
    </source>
</evidence>
<evidence type="ECO:0000256" key="2">
    <source>
        <dbReference type="ARBA" id="ARBA00008133"/>
    </source>
</evidence>
<evidence type="ECO:0000313" key="11">
    <source>
        <dbReference type="EMBL" id="QQS99660.1"/>
    </source>
</evidence>
<dbReference type="PANTHER" id="PTHR38042">
    <property type="entry name" value="UROPORPHYRINOGEN-III SYNTHASE, CHLOROPLASTIC"/>
    <property type="match status" value="1"/>
</dbReference>
<evidence type="ECO:0000256" key="1">
    <source>
        <dbReference type="ARBA" id="ARBA00004772"/>
    </source>
</evidence>
<dbReference type="CDD" id="cd06578">
    <property type="entry name" value="HemD"/>
    <property type="match status" value="1"/>
</dbReference>
<accession>A0A974NKM5</accession>
<evidence type="ECO:0000256" key="9">
    <source>
        <dbReference type="RuleBase" id="RU366031"/>
    </source>
</evidence>
<dbReference type="KEGG" id="ppsr:I6J18_19035"/>
<proteinExistence type="inferred from homology"/>
<feature type="domain" description="Tetrapyrrole biosynthesis uroporphyrinogen III synthase" evidence="10">
    <location>
        <begin position="23"/>
        <end position="249"/>
    </location>
</feature>
<keyword evidence="12" id="KW-1185">Reference proteome</keyword>
<dbReference type="GO" id="GO:0006780">
    <property type="term" value="P:uroporphyrinogen III biosynthetic process"/>
    <property type="evidence" value="ECO:0007669"/>
    <property type="project" value="UniProtKB-UniRule"/>
</dbReference>
<keyword evidence="4 9" id="KW-0456">Lyase</keyword>
<evidence type="ECO:0000256" key="7">
    <source>
        <dbReference type="ARBA" id="ARBA00040167"/>
    </source>
</evidence>
<keyword evidence="5 9" id="KW-0627">Porphyrin biosynthesis</keyword>
<comment type="similarity">
    <text evidence="2 9">Belongs to the uroporphyrinogen-III synthase family.</text>
</comment>
<dbReference type="PANTHER" id="PTHR38042:SF1">
    <property type="entry name" value="UROPORPHYRINOGEN-III SYNTHASE, CHLOROPLASTIC"/>
    <property type="match status" value="1"/>
</dbReference>
<dbReference type="GO" id="GO:0006782">
    <property type="term" value="P:protoporphyrinogen IX biosynthetic process"/>
    <property type="evidence" value="ECO:0007669"/>
    <property type="project" value="UniProtKB-UniRule"/>
</dbReference>
<dbReference type="InterPro" id="IPR003754">
    <property type="entry name" value="4pyrrol_synth_uPrphyn_synth"/>
</dbReference>
<comment type="pathway">
    <text evidence="1 9">Porphyrin-containing compound metabolism; protoporphyrin-IX biosynthesis; coproporphyrinogen-III from 5-aminolevulinate: step 3/4.</text>
</comment>
<dbReference type="EC" id="4.2.1.75" evidence="3 9"/>
<name>A0A974NKM5_PERPY</name>
<gene>
    <name evidence="11" type="ORF">I6J18_19035</name>
</gene>
<dbReference type="AlphaFoldDB" id="A0A974NKM5"/>
<evidence type="ECO:0000256" key="3">
    <source>
        <dbReference type="ARBA" id="ARBA00013109"/>
    </source>
</evidence>
<evidence type="ECO:0000259" key="10">
    <source>
        <dbReference type="Pfam" id="PF02602"/>
    </source>
</evidence>
<dbReference type="GO" id="GO:0004852">
    <property type="term" value="F:uroporphyrinogen-III synthase activity"/>
    <property type="evidence" value="ECO:0007669"/>
    <property type="project" value="UniProtKB-UniRule"/>
</dbReference>
<protein>
    <recommendedName>
        <fullName evidence="7 9">Uroporphyrinogen-III synthase</fullName>
        <ecNumber evidence="3 9">4.2.1.75</ecNumber>
    </recommendedName>
</protein>
<evidence type="ECO:0000256" key="4">
    <source>
        <dbReference type="ARBA" id="ARBA00023239"/>
    </source>
</evidence>
<sequence length="264" mass="29497">MSNTGPLDSCRVLVTREKGQSDSLTSKIKECGGIPVTVPLLGFTFPEYKEKLLEKAAETADYDWLILTSHNGVEFFFRLLEEIDSPIQLPRIAVIGKKTGETLEKHGFKADFIPTEFVAENFVKEFIPLLEDDTKVLLPKGNRARSVIAKAIKSAGAHCEELILYETYFPKESGPVIVDLLKNRSLDVITFTSSSTVDHFMEIVHTHQLQPYLDSIIITVIGPIAEKTALNYGLKVEVCPEQYTVSAMIDSLAAYLIDRNNEEE</sequence>
<organism evidence="11 12">
    <name type="scientific">Peribacillus psychrosaccharolyticus</name>
    <name type="common">Bacillus psychrosaccharolyticus</name>
    <dbReference type="NCBI Taxonomy" id="1407"/>
    <lineage>
        <taxon>Bacteria</taxon>
        <taxon>Bacillati</taxon>
        <taxon>Bacillota</taxon>
        <taxon>Bacilli</taxon>
        <taxon>Bacillales</taxon>
        <taxon>Bacillaceae</taxon>
        <taxon>Peribacillus</taxon>
    </lineage>
</organism>
<evidence type="ECO:0000256" key="6">
    <source>
        <dbReference type="ARBA" id="ARBA00037589"/>
    </source>
</evidence>
<comment type="function">
    <text evidence="6 9">Catalyzes cyclization of the linear tetrapyrrole, hydroxymethylbilane, to the macrocyclic uroporphyrinogen III.</text>
</comment>
<dbReference type="Gene3D" id="3.40.50.10090">
    <property type="match status" value="2"/>
</dbReference>
<evidence type="ECO:0000256" key="5">
    <source>
        <dbReference type="ARBA" id="ARBA00023244"/>
    </source>
</evidence>
<comment type="catalytic activity">
    <reaction evidence="8 9">
        <text>hydroxymethylbilane = uroporphyrinogen III + H2O</text>
        <dbReference type="Rhea" id="RHEA:18965"/>
        <dbReference type="ChEBI" id="CHEBI:15377"/>
        <dbReference type="ChEBI" id="CHEBI:57308"/>
        <dbReference type="ChEBI" id="CHEBI:57845"/>
        <dbReference type="EC" id="4.2.1.75"/>
    </reaction>
</comment>
<evidence type="ECO:0000313" key="12">
    <source>
        <dbReference type="Proteomes" id="UP000595254"/>
    </source>
</evidence>
<dbReference type="SUPFAM" id="SSF69618">
    <property type="entry name" value="HemD-like"/>
    <property type="match status" value="1"/>
</dbReference>
<reference evidence="11 12" key="1">
    <citation type="submission" date="2021-01" db="EMBL/GenBank/DDBJ databases">
        <title>FDA dAtabase for Regulatory Grade micrObial Sequences (FDA-ARGOS): Supporting development and validation of Infectious Disease Dx tests.</title>
        <authorList>
            <person name="Nelson B."/>
            <person name="Plummer A."/>
            <person name="Tallon L."/>
            <person name="Sadzewicz L."/>
            <person name="Zhao X."/>
            <person name="Boylan J."/>
            <person name="Ott S."/>
            <person name="Bowen H."/>
            <person name="Vavikolanu K."/>
            <person name="Mehta A."/>
            <person name="Aluvathingal J."/>
            <person name="Nadendla S."/>
            <person name="Myers T."/>
            <person name="Yan Y."/>
            <person name="Sichtig H."/>
        </authorList>
    </citation>
    <scope>NUCLEOTIDE SEQUENCE [LARGE SCALE GENOMIC DNA]</scope>
    <source>
        <strain evidence="11 12">FDAARGOS_1161</strain>
    </source>
</reference>
<dbReference type="InterPro" id="IPR039793">
    <property type="entry name" value="UROS/Hem4"/>
</dbReference>
<dbReference type="RefSeq" id="WP_040373390.1">
    <property type="nucleotide sequence ID" value="NZ_CP068053.1"/>
</dbReference>
<dbReference type="Pfam" id="PF02602">
    <property type="entry name" value="HEM4"/>
    <property type="match status" value="1"/>
</dbReference>
<dbReference type="EMBL" id="CP068053">
    <property type="protein sequence ID" value="QQS99660.1"/>
    <property type="molecule type" value="Genomic_DNA"/>
</dbReference>